<evidence type="ECO:0000313" key="6">
    <source>
        <dbReference type="EMBL" id="KAK2949119.1"/>
    </source>
</evidence>
<evidence type="ECO:0000259" key="5">
    <source>
        <dbReference type="PROSITE" id="PS51182"/>
    </source>
</evidence>
<feature type="domain" description="Phosphatase tensin-type" evidence="4">
    <location>
        <begin position="14"/>
        <end position="185"/>
    </location>
</feature>
<accession>A0ABQ9XE28</accession>
<dbReference type="PROSITE" id="PS50056">
    <property type="entry name" value="TYR_PHOSPHATASE_2"/>
    <property type="match status" value="1"/>
</dbReference>
<dbReference type="PANTHER" id="PTHR12305">
    <property type="entry name" value="PHOSPHATASE WITH HOMOLOGY TO TENSIN"/>
    <property type="match status" value="1"/>
</dbReference>
<feature type="compositionally biased region" description="Acidic residues" evidence="2">
    <location>
        <begin position="935"/>
        <end position="957"/>
    </location>
</feature>
<dbReference type="InterPro" id="IPR029021">
    <property type="entry name" value="Prot-tyrosine_phosphatase-like"/>
</dbReference>
<feature type="domain" description="C2 tensin-type" evidence="5">
    <location>
        <begin position="190"/>
        <end position="349"/>
    </location>
</feature>
<dbReference type="PANTHER" id="PTHR12305:SF94">
    <property type="entry name" value="PHOSPHATIDYLINOSITOL-3,4,5-TRISPHOSPHATE 3-PHOSPHATASE"/>
    <property type="match status" value="1"/>
</dbReference>
<feature type="compositionally biased region" description="Acidic residues" evidence="2">
    <location>
        <begin position="989"/>
        <end position="1005"/>
    </location>
</feature>
<dbReference type="EMBL" id="JARBJD010000162">
    <property type="protein sequence ID" value="KAK2949119.1"/>
    <property type="molecule type" value="Genomic_DNA"/>
</dbReference>
<dbReference type="InterPro" id="IPR029023">
    <property type="entry name" value="Tensin_phosphatase"/>
</dbReference>
<feature type="compositionally biased region" description="Basic and acidic residues" evidence="2">
    <location>
        <begin position="1319"/>
        <end position="1328"/>
    </location>
</feature>
<feature type="compositionally biased region" description="Basic and acidic residues" evidence="2">
    <location>
        <begin position="692"/>
        <end position="703"/>
    </location>
</feature>
<dbReference type="PROSITE" id="PS51181">
    <property type="entry name" value="PPASE_TENSIN"/>
    <property type="match status" value="1"/>
</dbReference>
<feature type="compositionally biased region" description="Basic and acidic residues" evidence="2">
    <location>
        <begin position="491"/>
        <end position="503"/>
    </location>
</feature>
<proteinExistence type="predicted"/>
<dbReference type="PROSITE" id="PS00383">
    <property type="entry name" value="TYR_PHOSPHATASE_1"/>
    <property type="match status" value="1"/>
</dbReference>
<evidence type="ECO:0000256" key="2">
    <source>
        <dbReference type="SAM" id="MobiDB-lite"/>
    </source>
</evidence>
<gene>
    <name evidence="6" type="ORF">BLNAU_15960</name>
</gene>
<dbReference type="InterPro" id="IPR014020">
    <property type="entry name" value="Tensin_C2-dom"/>
</dbReference>
<sequence length="1650" mass="183767">MFNAIRRQVSGKRIRYQKDGYDLDLTYITPQLIAMGLPSEGFSSVYRNNVDDVARFFESKHQGHYLILNLAEIKYDYRKFQGQVKEFGFPDHHPPQLHQLFEACRFMKEYLDSNQKNVIAVHCKAGKGRTGVVISCYFQYIGQYRTAIEAMDFFAMQRAHDIRGGVAVPSQRRYVHYFNEILYRRIYPIQVPMKIRYFEFSETPNANREGGIYPVLTISCNGKLIYHSLFSSPTTFRLLTAEQRSTRIPCNCVVSGDVLITFFHMTGLSRHQIQQYLNEMQYSTHLPVPPHSDLIKLWRIGFNTTMHQDNTCLDYSAEELDGPKHVVFSEKEGSAAGSEGSSIIIFNQKNDEIIGKPRALKSLCVDNDLYKPTQADKTLKNSGKSSTNKIRQSPPPTGQKNRSSSPFGLFHAQASLFTSDGAPVRSICFKSKTVQNPEDGFEPAEGGANYQNIQSSSPTSSWNNHVISSPELPKMSTPNMSSLLATPPSLDSEHQRSDTPDDFRSSSFGIVPCPPPSQSPLQWIHFPPVDTLPELLIVGTEMGHADIFLMVYPVSSPPKSSFSQLSSPTSSPASTCSDRFVTPSPFHTPHILHLRTIDVCSPSLSLISLFPWSPRIDGILGGSENGTLFRLNTETFRMQTIAQLNTNLNVLVPSEHKFHLPKNDRLPSQSSLSSNRNSLDLDHTSSTSTIESVKRKPRDESTTSRHHSALSFDSTISRPTQSTTPRTAPIPPPISTEGTSPEQLNQMILNGTSGHASPIDSDFQNSPASPDGGATRGRTRVMFTSASSPDTPPFVFSNTITPNLPEVETVQTVSDNVGDVVWRGTDYPSPLHASSTSADEKRAAHEVEHPFNTVVQPHNRRTEAPQSRQDLELDGMTKENRRVSRRLEKGLDKRSENGEVEPQDVLPSVSGQSQPPSIHLSTRTETDVVGGGSSDSDDECSTTDDWFSDDDTTQPAEDEGKSDENPFYPSLLPVPPQDSSPQQSQEGSQSEEEEEDEEETSDSDEINNLVRNLQEASHELKRAKTEKDRRKREKQKKDGMRALFVWELKRVSSRSELRHISQAAQSTGSDKSKETDSLNSAKPENVPKWIPSFTTPAPTVLSNTYVQSNEIGQEENNTEPVFGEWGSLLAGNSDGTISVVNNLKDAKRSSQRFDKPFPKTDLVDVNSKELTEAQSIVAIAVSPSFRVPSGVSKLRMSSIHPPVPPPANSDRVSSDISFVPKETAAQNEEGCVVAVALSNGTILLLDAEFGVIEREQLHTTRVTDLFWLKDKPNQQHNDTSEDSDEESSLFLLSVGEPCEEHDGQMILWALHLPWSTKPSKEETVKAEEGNQEFSPDASLKSHMDATQQHTEVEDVCTASDDVQPSVVQTGCEESEIKPCIDQSECSKNEDNQESNIQLPSEEELNPSNHENKISDKIPDISNTDSSLITPQPSTTSLSHPLPPPSLAPSPPAPAITLVPLCSFPLASTTRGVWDNLLFVGSSDGKVSVYDLAGIGRRMQKIVQNDQRERKLAEQKERETAENEKQAIRKSTRLQLRSPPTLILPPCFRLLFRVKINNNHHLSTNHLGLDLALILHLQPHTPPNRLYQAPLSKPPPTMPQTMHSLLIHIHLFLHYTLIKFQSHHNLQQPLSLLHNLHHLTRQHNQHMDSSL</sequence>
<feature type="region of interest" description="Disordered" evidence="2">
    <location>
        <begin position="659"/>
        <end position="777"/>
    </location>
</feature>
<dbReference type="PROSITE" id="PS51182">
    <property type="entry name" value="C2_TENSIN"/>
    <property type="match status" value="1"/>
</dbReference>
<feature type="region of interest" description="Disordered" evidence="2">
    <location>
        <begin position="1504"/>
        <end position="1531"/>
    </location>
</feature>
<feature type="compositionally biased region" description="Basic and acidic residues" evidence="2">
    <location>
        <begin position="869"/>
        <end position="897"/>
    </location>
</feature>
<feature type="compositionally biased region" description="Low complexity" evidence="2">
    <location>
        <begin position="979"/>
        <end position="988"/>
    </location>
</feature>
<dbReference type="Proteomes" id="UP001281761">
    <property type="component" value="Unassembled WGS sequence"/>
</dbReference>
<feature type="compositionally biased region" description="Low complexity" evidence="2">
    <location>
        <begin position="1429"/>
        <end position="1439"/>
    </location>
</feature>
<dbReference type="EC" id="3.1.3.67" evidence="6"/>
<evidence type="ECO:0000313" key="7">
    <source>
        <dbReference type="Proteomes" id="UP001281761"/>
    </source>
</evidence>
<protein>
    <submittedName>
        <fullName evidence="6">Phosphatidylinositol 3,4,5-trisphosphate 3-phosphatase</fullName>
        <ecNumber evidence="6">3.1.3.67</ecNumber>
    </submittedName>
</protein>
<feature type="compositionally biased region" description="Polar residues" evidence="2">
    <location>
        <begin position="737"/>
        <end position="755"/>
    </location>
</feature>
<feature type="compositionally biased region" description="Basic and acidic residues" evidence="2">
    <location>
        <begin position="1409"/>
        <end position="1418"/>
    </location>
</feature>
<reference evidence="6 7" key="1">
    <citation type="journal article" date="2022" name="bioRxiv">
        <title>Genomics of Preaxostyla Flagellates Illuminates Evolutionary Transitions and the Path Towards Mitochondrial Loss.</title>
        <authorList>
            <person name="Novak L.V.F."/>
            <person name="Treitli S.C."/>
            <person name="Pyrih J."/>
            <person name="Halakuc P."/>
            <person name="Pipaliya S.V."/>
            <person name="Vacek V."/>
            <person name="Brzon O."/>
            <person name="Soukal P."/>
            <person name="Eme L."/>
            <person name="Dacks J.B."/>
            <person name="Karnkowska A."/>
            <person name="Elias M."/>
            <person name="Hampl V."/>
        </authorList>
    </citation>
    <scope>NUCLEOTIDE SEQUENCE [LARGE SCALE GENOMIC DNA]</scope>
    <source>
        <strain evidence="6">NAU3</strain>
        <tissue evidence="6">Gut</tissue>
    </source>
</reference>
<dbReference type="SUPFAM" id="SSF50978">
    <property type="entry name" value="WD40 repeat-like"/>
    <property type="match status" value="1"/>
</dbReference>
<dbReference type="Pfam" id="PF22785">
    <property type="entry name" value="Tc-R-P"/>
    <property type="match status" value="1"/>
</dbReference>
<feature type="compositionally biased region" description="Basic and acidic residues" evidence="2">
    <location>
        <begin position="1505"/>
        <end position="1526"/>
    </location>
</feature>
<dbReference type="InterPro" id="IPR036322">
    <property type="entry name" value="WD40_repeat_dom_sf"/>
</dbReference>
<feature type="domain" description="Tyrosine specific protein phosphatases" evidence="3">
    <location>
        <begin position="98"/>
        <end position="158"/>
    </location>
</feature>
<feature type="compositionally biased region" description="Polar residues" evidence="2">
    <location>
        <begin position="909"/>
        <end position="923"/>
    </location>
</feature>
<feature type="compositionally biased region" description="Low complexity" evidence="2">
    <location>
        <begin position="666"/>
        <end position="689"/>
    </location>
</feature>
<feature type="compositionally biased region" description="Polar residues" evidence="2">
    <location>
        <begin position="449"/>
        <end position="467"/>
    </location>
</feature>
<feature type="region of interest" description="Disordered" evidence="2">
    <location>
        <begin position="1382"/>
        <end position="1448"/>
    </location>
</feature>
<dbReference type="SUPFAM" id="SSF52799">
    <property type="entry name" value="(Phosphotyrosine protein) phosphatases II"/>
    <property type="match status" value="1"/>
</dbReference>
<dbReference type="Gene3D" id="3.90.190.10">
    <property type="entry name" value="Protein tyrosine phosphatase superfamily"/>
    <property type="match status" value="1"/>
</dbReference>
<keyword evidence="7" id="KW-1185">Reference proteome</keyword>
<keyword evidence="1 6" id="KW-0378">Hydrolase</keyword>
<dbReference type="Pfam" id="PF10409">
    <property type="entry name" value="PTEN_C2"/>
    <property type="match status" value="1"/>
</dbReference>
<dbReference type="Gene3D" id="2.60.40.1110">
    <property type="match status" value="1"/>
</dbReference>
<feature type="compositionally biased region" description="Basic and acidic residues" evidence="2">
    <location>
        <begin position="1016"/>
        <end position="1028"/>
    </location>
</feature>
<feature type="region of interest" description="Disordered" evidence="2">
    <location>
        <begin position="438"/>
        <end position="503"/>
    </location>
</feature>
<organism evidence="6 7">
    <name type="scientific">Blattamonas nauphoetae</name>
    <dbReference type="NCBI Taxonomy" id="2049346"/>
    <lineage>
        <taxon>Eukaryota</taxon>
        <taxon>Metamonada</taxon>
        <taxon>Preaxostyla</taxon>
        <taxon>Oxymonadida</taxon>
        <taxon>Blattamonas</taxon>
    </lineage>
</organism>
<dbReference type="InterPro" id="IPR016130">
    <property type="entry name" value="Tyr_Pase_AS"/>
</dbReference>
<feature type="region of interest" description="Disordered" evidence="2">
    <location>
        <begin position="828"/>
        <end position="1037"/>
    </location>
</feature>
<name>A0ABQ9XE28_9EUKA</name>
<evidence type="ECO:0000259" key="4">
    <source>
        <dbReference type="PROSITE" id="PS51181"/>
    </source>
</evidence>
<dbReference type="InterPro" id="IPR051281">
    <property type="entry name" value="Dual-spec_lipid-protein_phosph"/>
</dbReference>
<evidence type="ECO:0000259" key="3">
    <source>
        <dbReference type="PROSITE" id="PS50056"/>
    </source>
</evidence>
<feature type="region of interest" description="Disordered" evidence="2">
    <location>
        <begin position="374"/>
        <end position="406"/>
    </location>
</feature>
<dbReference type="InterPro" id="IPR000387">
    <property type="entry name" value="Tyr_Pase_dom"/>
</dbReference>
<evidence type="ECO:0000256" key="1">
    <source>
        <dbReference type="ARBA" id="ARBA00022801"/>
    </source>
</evidence>
<feature type="compositionally biased region" description="Polar residues" evidence="2">
    <location>
        <begin position="380"/>
        <end position="391"/>
    </location>
</feature>
<dbReference type="GO" id="GO:0016314">
    <property type="term" value="F:phosphatidylinositol-3,4,5-trisphosphate 3-phosphatase activity"/>
    <property type="evidence" value="ECO:0007669"/>
    <property type="project" value="UniProtKB-EC"/>
</dbReference>
<feature type="compositionally biased region" description="Basic and acidic residues" evidence="2">
    <location>
        <begin position="838"/>
        <end position="849"/>
    </location>
</feature>
<feature type="region of interest" description="Disordered" evidence="2">
    <location>
        <begin position="1052"/>
        <end position="1093"/>
    </location>
</feature>
<feature type="region of interest" description="Disordered" evidence="2">
    <location>
        <begin position="1319"/>
        <end position="1349"/>
    </location>
</feature>
<feature type="compositionally biased region" description="Polar residues" evidence="2">
    <location>
        <begin position="711"/>
        <end position="721"/>
    </location>
</feature>
<comment type="caution">
    <text evidence="6">The sequence shown here is derived from an EMBL/GenBank/DDBJ whole genome shotgun (WGS) entry which is preliminary data.</text>
</comment>